<accession>A0A7W7C836</accession>
<protein>
    <submittedName>
        <fullName evidence="1">Uncharacterized protein</fullName>
    </submittedName>
</protein>
<evidence type="ECO:0000313" key="2">
    <source>
        <dbReference type="Proteomes" id="UP000533598"/>
    </source>
</evidence>
<dbReference type="EMBL" id="JACHMH010000001">
    <property type="protein sequence ID" value="MBB4675003.1"/>
    <property type="molecule type" value="Genomic_DNA"/>
</dbReference>
<dbReference type="AlphaFoldDB" id="A0A7W7C836"/>
<comment type="caution">
    <text evidence="1">The sequence shown here is derived from an EMBL/GenBank/DDBJ whole genome shotgun (WGS) entry which is preliminary data.</text>
</comment>
<dbReference type="Proteomes" id="UP000533598">
    <property type="component" value="Unassembled WGS sequence"/>
</dbReference>
<proteinExistence type="predicted"/>
<dbReference type="RefSeq" id="WP_185001044.1">
    <property type="nucleotide sequence ID" value="NZ_BAAAUI010000033.1"/>
</dbReference>
<gene>
    <name evidence="1" type="ORF">HNR67_001121</name>
</gene>
<name>A0A7W7C836_9PSEU</name>
<sequence>MSRTTGQPTVQGGLPVIPARSIAPVELPAPPEHLAARAADLLGWGGVMLPPMTLLGRRVVMVAELITDAHAERLALGCPPVTDRTTVSTWVWPELAGMVPAPAVRLVGAIALSRHWRTALTSVVPFSRFTNTAVVVPSAVAEGDDFLANCLMRAGHYGVSVATAQDQGSVELTLRGRPPQDFPIEQEVTVRWLREVVYDRILATTVS</sequence>
<evidence type="ECO:0000313" key="1">
    <source>
        <dbReference type="EMBL" id="MBB4675003.1"/>
    </source>
</evidence>
<keyword evidence="2" id="KW-1185">Reference proteome</keyword>
<reference evidence="1 2" key="1">
    <citation type="submission" date="2020-08" db="EMBL/GenBank/DDBJ databases">
        <title>Sequencing the genomes of 1000 actinobacteria strains.</title>
        <authorList>
            <person name="Klenk H.-P."/>
        </authorList>
    </citation>
    <scope>NUCLEOTIDE SEQUENCE [LARGE SCALE GENOMIC DNA]</scope>
    <source>
        <strain evidence="1 2">DSM 44230</strain>
    </source>
</reference>
<organism evidence="1 2">
    <name type="scientific">Crossiella cryophila</name>
    <dbReference type="NCBI Taxonomy" id="43355"/>
    <lineage>
        <taxon>Bacteria</taxon>
        <taxon>Bacillati</taxon>
        <taxon>Actinomycetota</taxon>
        <taxon>Actinomycetes</taxon>
        <taxon>Pseudonocardiales</taxon>
        <taxon>Pseudonocardiaceae</taxon>
        <taxon>Crossiella</taxon>
    </lineage>
</organism>